<evidence type="ECO:0000313" key="1">
    <source>
        <dbReference type="EMBL" id="KAK3715555.1"/>
    </source>
</evidence>
<dbReference type="Proteomes" id="UP001281147">
    <property type="component" value="Unassembled WGS sequence"/>
</dbReference>
<organism evidence="1 2">
    <name type="scientific">Vermiconidia calcicola</name>
    <dbReference type="NCBI Taxonomy" id="1690605"/>
    <lineage>
        <taxon>Eukaryota</taxon>
        <taxon>Fungi</taxon>
        <taxon>Dikarya</taxon>
        <taxon>Ascomycota</taxon>
        <taxon>Pezizomycotina</taxon>
        <taxon>Dothideomycetes</taxon>
        <taxon>Dothideomycetidae</taxon>
        <taxon>Mycosphaerellales</taxon>
        <taxon>Extremaceae</taxon>
        <taxon>Vermiconidia</taxon>
    </lineage>
</organism>
<reference evidence="1" key="1">
    <citation type="submission" date="2023-07" db="EMBL/GenBank/DDBJ databases">
        <title>Black Yeasts Isolated from many extreme environments.</title>
        <authorList>
            <person name="Coleine C."/>
            <person name="Stajich J.E."/>
            <person name="Selbmann L."/>
        </authorList>
    </citation>
    <scope>NUCLEOTIDE SEQUENCE</scope>
    <source>
        <strain evidence="1">CCFEE 5714</strain>
    </source>
</reference>
<sequence>MPEPIPFSEPPWLCGHPSPYYNESHIEWQRYCRQFITENLTQYAMQWENEGQVPEDKYSKFAKANMLIPNLPAPLPKQALEAVGITTIGPLRVEDFDGIHQAIYVSEIIRSGLNGPASSLCTGIAYGTPPLLKFADKALQQRVVSDILSGKKRICIAISEPDAGSDVANIQTTAKKSADGRDYIVNGSKKWITNGIWSNYASMCVRTGGSGANGLSVLLVPLKDQKGVSMRRIPVSGQKCAGTTFIELVVILSHHLDRSLISLPRLDDVEVPVENLVGQEGMGMKYIMTNFNHERLTIAVKVTTQARVALATAFEYCMKREAFGAPLMNQPVVRHRLAKAGAQLEAQWAWVESFVYQMGRLSKEVSDAKLGGLTALAKAQAGIVLNECSQCAQLLFGGNGYTMTGQGELIEKISREVAGARIPGGSEDVMLDLSVRQLYKNYQRATSKASL</sequence>
<protein>
    <submittedName>
        <fullName evidence="1">Uncharacterized protein</fullName>
    </submittedName>
</protein>
<accession>A0ACC3NEW1</accession>
<comment type="caution">
    <text evidence="1">The sequence shown here is derived from an EMBL/GenBank/DDBJ whole genome shotgun (WGS) entry which is preliminary data.</text>
</comment>
<dbReference type="EMBL" id="JAUTXU010000048">
    <property type="protein sequence ID" value="KAK3715555.1"/>
    <property type="molecule type" value="Genomic_DNA"/>
</dbReference>
<gene>
    <name evidence="1" type="ORF">LTR37_007043</name>
</gene>
<name>A0ACC3NEW1_9PEZI</name>
<proteinExistence type="predicted"/>
<evidence type="ECO:0000313" key="2">
    <source>
        <dbReference type="Proteomes" id="UP001281147"/>
    </source>
</evidence>
<keyword evidence="2" id="KW-1185">Reference proteome</keyword>